<organism evidence="1 2">
    <name type="scientific">Candidatus Gallibacteroides avistercoris</name>
    <dbReference type="NCBI Taxonomy" id="2840833"/>
    <lineage>
        <taxon>Bacteria</taxon>
        <taxon>Pseudomonadati</taxon>
        <taxon>Bacteroidota</taxon>
        <taxon>Bacteroidia</taxon>
        <taxon>Bacteroidales</taxon>
        <taxon>Bacteroidaceae</taxon>
        <taxon>Bacteroidaceae incertae sedis</taxon>
        <taxon>Candidatus Gallibacteroides</taxon>
    </lineage>
</organism>
<gene>
    <name evidence="1" type="ORF">IAB03_04410</name>
</gene>
<dbReference type="AlphaFoldDB" id="A0A9D1M7G0"/>
<dbReference type="EMBL" id="DVNA01000106">
    <property type="protein sequence ID" value="HIU55037.1"/>
    <property type="molecule type" value="Genomic_DNA"/>
</dbReference>
<accession>A0A9D1M7G0</accession>
<name>A0A9D1M7G0_9BACT</name>
<sequence length="172" mass="19919">MEYIFHEIVKYPPSGYNKDGIYTSDDWTSISDIGKSFNGKILSVKDYLKVEGQYVNTVLMIMSALDCEYLTIEYIEVNQDEMANDIEIYRKKYGVSITGTLPKLKKGTRLSRIDVPNVLRLCLRELCYIVFSCKSKELKLYFSYEYYLNVPNFLKTCIRLCGTSLNPFSAKL</sequence>
<evidence type="ECO:0000313" key="1">
    <source>
        <dbReference type="EMBL" id="HIU55037.1"/>
    </source>
</evidence>
<reference evidence="1" key="2">
    <citation type="journal article" date="2021" name="PeerJ">
        <title>Extensive microbial diversity within the chicken gut microbiome revealed by metagenomics and culture.</title>
        <authorList>
            <person name="Gilroy R."/>
            <person name="Ravi A."/>
            <person name="Getino M."/>
            <person name="Pursley I."/>
            <person name="Horton D.L."/>
            <person name="Alikhan N.F."/>
            <person name="Baker D."/>
            <person name="Gharbi K."/>
            <person name="Hall N."/>
            <person name="Watson M."/>
            <person name="Adriaenssens E.M."/>
            <person name="Foster-Nyarko E."/>
            <person name="Jarju S."/>
            <person name="Secka A."/>
            <person name="Antonio M."/>
            <person name="Oren A."/>
            <person name="Chaudhuri R.R."/>
            <person name="La Ragione R."/>
            <person name="Hildebrand F."/>
            <person name="Pallen M.J."/>
        </authorList>
    </citation>
    <scope>NUCLEOTIDE SEQUENCE</scope>
    <source>
        <strain evidence="1">CHK158-818</strain>
    </source>
</reference>
<protein>
    <submittedName>
        <fullName evidence="1">Uncharacterized protein</fullName>
    </submittedName>
</protein>
<evidence type="ECO:0000313" key="2">
    <source>
        <dbReference type="Proteomes" id="UP000824112"/>
    </source>
</evidence>
<proteinExistence type="predicted"/>
<dbReference type="Proteomes" id="UP000824112">
    <property type="component" value="Unassembled WGS sequence"/>
</dbReference>
<reference evidence="1" key="1">
    <citation type="submission" date="2020-10" db="EMBL/GenBank/DDBJ databases">
        <authorList>
            <person name="Gilroy R."/>
        </authorList>
    </citation>
    <scope>NUCLEOTIDE SEQUENCE</scope>
    <source>
        <strain evidence="1">CHK158-818</strain>
    </source>
</reference>
<comment type="caution">
    <text evidence="1">The sequence shown here is derived from an EMBL/GenBank/DDBJ whole genome shotgun (WGS) entry which is preliminary data.</text>
</comment>